<sequence>MKKSLPLFLCAAALAVAGCNNEGDADTAAPAGNNGEAAGEGGEQTISASVDQNSKFFQAAKATGLDATLNGPGPYTILVPDDAAFTAAGTGPLSDPANTQNRAEITRILTYHILPGVILAEDISKAIDNNDGKTVLATMGGETLTATKEGDKIVLSDSAGKKATIGQADQKASNGVIHHVNAVLSPAPAGEAPADNG</sequence>
<dbReference type="InterPro" id="IPR000782">
    <property type="entry name" value="FAS1_domain"/>
</dbReference>
<organism evidence="3 4">
    <name type="scientific">Sphingomonas sabuli</name>
    <dbReference type="NCBI Taxonomy" id="2764186"/>
    <lineage>
        <taxon>Bacteria</taxon>
        <taxon>Pseudomonadati</taxon>
        <taxon>Pseudomonadota</taxon>
        <taxon>Alphaproteobacteria</taxon>
        <taxon>Sphingomonadales</taxon>
        <taxon>Sphingomonadaceae</taxon>
        <taxon>Sphingomonas</taxon>
    </lineage>
</organism>
<proteinExistence type="predicted"/>
<dbReference type="AlphaFoldDB" id="A0A7G9L0L1"/>
<feature type="chain" id="PRO_5028866368" evidence="1">
    <location>
        <begin position="18"/>
        <end position="197"/>
    </location>
</feature>
<feature type="signal peptide" evidence="1">
    <location>
        <begin position="1"/>
        <end position="17"/>
    </location>
</feature>
<evidence type="ECO:0000313" key="3">
    <source>
        <dbReference type="EMBL" id="QNM82160.1"/>
    </source>
</evidence>
<keyword evidence="4" id="KW-1185">Reference proteome</keyword>
<dbReference type="RefSeq" id="WP_187479115.1">
    <property type="nucleotide sequence ID" value="NZ_CP060697.1"/>
</dbReference>
<dbReference type="PROSITE" id="PS50213">
    <property type="entry name" value="FAS1"/>
    <property type="match status" value="1"/>
</dbReference>
<dbReference type="KEGG" id="ssau:H8M03_08995"/>
<dbReference type="InterPro" id="IPR036378">
    <property type="entry name" value="FAS1_dom_sf"/>
</dbReference>
<reference evidence="3 4" key="1">
    <citation type="submission" date="2020-08" db="EMBL/GenBank/DDBJ databases">
        <title>Sphingomonas sp. sand1-3 16S ribosomal RNA gene Genome sequencing and assembly.</title>
        <authorList>
            <person name="Kang M."/>
        </authorList>
    </citation>
    <scope>NUCLEOTIDE SEQUENCE [LARGE SCALE GENOMIC DNA]</scope>
    <source>
        <strain evidence="4">sand1-3</strain>
    </source>
</reference>
<dbReference type="SUPFAM" id="SSF82153">
    <property type="entry name" value="FAS1 domain"/>
    <property type="match status" value="1"/>
</dbReference>
<evidence type="ECO:0000313" key="4">
    <source>
        <dbReference type="Proteomes" id="UP000515861"/>
    </source>
</evidence>
<protein>
    <submittedName>
        <fullName evidence="3">Fasciclin domain-containing protein</fullName>
    </submittedName>
</protein>
<dbReference type="EMBL" id="CP060697">
    <property type="protein sequence ID" value="QNM82160.1"/>
    <property type="molecule type" value="Genomic_DNA"/>
</dbReference>
<dbReference type="Proteomes" id="UP000515861">
    <property type="component" value="Chromosome"/>
</dbReference>
<dbReference type="PANTHER" id="PTHR10900:SF77">
    <property type="entry name" value="FI19380P1"/>
    <property type="match status" value="1"/>
</dbReference>
<keyword evidence="1" id="KW-0732">Signal</keyword>
<feature type="domain" description="FAS1" evidence="2">
    <location>
        <begin position="43"/>
        <end position="184"/>
    </location>
</feature>
<dbReference type="Gene3D" id="2.30.180.10">
    <property type="entry name" value="FAS1 domain"/>
    <property type="match status" value="1"/>
</dbReference>
<dbReference type="PANTHER" id="PTHR10900">
    <property type="entry name" value="PERIOSTIN-RELATED"/>
    <property type="match status" value="1"/>
</dbReference>
<dbReference type="InterPro" id="IPR050904">
    <property type="entry name" value="Adhesion/Biosynth-related"/>
</dbReference>
<gene>
    <name evidence="3" type="ORF">H8M03_08995</name>
</gene>
<dbReference type="PROSITE" id="PS51257">
    <property type="entry name" value="PROKAR_LIPOPROTEIN"/>
    <property type="match status" value="1"/>
</dbReference>
<accession>A0A7G9L0L1</accession>
<dbReference type="SMART" id="SM00554">
    <property type="entry name" value="FAS1"/>
    <property type="match status" value="1"/>
</dbReference>
<evidence type="ECO:0000259" key="2">
    <source>
        <dbReference type="PROSITE" id="PS50213"/>
    </source>
</evidence>
<evidence type="ECO:0000256" key="1">
    <source>
        <dbReference type="SAM" id="SignalP"/>
    </source>
</evidence>
<dbReference type="Pfam" id="PF02469">
    <property type="entry name" value="Fasciclin"/>
    <property type="match status" value="1"/>
</dbReference>
<name>A0A7G9L0L1_9SPHN</name>